<gene>
    <name evidence="1" type="ORF">Nepgr_031828</name>
</gene>
<organism evidence="1 2">
    <name type="scientific">Nepenthes gracilis</name>
    <name type="common">Slender pitcher plant</name>
    <dbReference type="NCBI Taxonomy" id="150966"/>
    <lineage>
        <taxon>Eukaryota</taxon>
        <taxon>Viridiplantae</taxon>
        <taxon>Streptophyta</taxon>
        <taxon>Embryophyta</taxon>
        <taxon>Tracheophyta</taxon>
        <taxon>Spermatophyta</taxon>
        <taxon>Magnoliopsida</taxon>
        <taxon>eudicotyledons</taxon>
        <taxon>Gunneridae</taxon>
        <taxon>Pentapetalae</taxon>
        <taxon>Caryophyllales</taxon>
        <taxon>Nepenthaceae</taxon>
        <taxon>Nepenthes</taxon>
    </lineage>
</organism>
<dbReference type="AlphaFoldDB" id="A0AAD3Y769"/>
<protein>
    <submittedName>
        <fullName evidence="1">Uncharacterized protein</fullName>
    </submittedName>
</protein>
<evidence type="ECO:0000313" key="2">
    <source>
        <dbReference type="Proteomes" id="UP001279734"/>
    </source>
</evidence>
<keyword evidence="2" id="KW-1185">Reference proteome</keyword>
<reference evidence="1" key="1">
    <citation type="submission" date="2023-05" db="EMBL/GenBank/DDBJ databases">
        <title>Nepenthes gracilis genome sequencing.</title>
        <authorList>
            <person name="Fukushima K."/>
        </authorList>
    </citation>
    <scope>NUCLEOTIDE SEQUENCE</scope>
    <source>
        <strain evidence="1">SING2019-196</strain>
    </source>
</reference>
<proteinExistence type="predicted"/>
<dbReference type="EMBL" id="BSYO01000037">
    <property type="protein sequence ID" value="GMH29985.1"/>
    <property type="molecule type" value="Genomic_DNA"/>
</dbReference>
<dbReference type="Proteomes" id="UP001279734">
    <property type="component" value="Unassembled WGS sequence"/>
</dbReference>
<comment type="caution">
    <text evidence="1">The sequence shown here is derived from an EMBL/GenBank/DDBJ whole genome shotgun (WGS) entry which is preliminary data.</text>
</comment>
<name>A0AAD3Y769_NEPGR</name>
<sequence length="96" mass="10297">MQDQPEVTKGSVVGDSLLQNDNLASVLIIGENLIDTTGGKGFSTDIPSPLYADGMSPSIEGIGPKSILKKQNRQKKKSILLLLFLKFSDVGGMFED</sequence>
<evidence type="ECO:0000313" key="1">
    <source>
        <dbReference type="EMBL" id="GMH29985.1"/>
    </source>
</evidence>
<accession>A0AAD3Y769</accession>